<evidence type="ECO:0000313" key="2">
    <source>
        <dbReference type="Proteomes" id="UP000813444"/>
    </source>
</evidence>
<gene>
    <name evidence="1" type="ORF">B0I35DRAFT_422831</name>
</gene>
<evidence type="ECO:0000313" key="1">
    <source>
        <dbReference type="EMBL" id="KAH7326477.1"/>
    </source>
</evidence>
<sequence length="210" mass="23054">MIRHIFIHQTMPCGFKSTLPLHCPWLSIIGRPPIHAALSIDTLPLSIDSASGETARALLPLPIFGSVTKTTPAFVIVIPLARPCRHAQCANRWTRPGIVFNHTLRCDTIVRFDCCVATLSLAPPEIICGNALRARTHTAVANRQRLRVEGAARSVEQGNPREEQDSTAVTACNVSAGSLWLPGFVWAGRGGRRRTSDVEDRRVMTRFDAN</sequence>
<name>A0A8K0WWG3_9HYPO</name>
<accession>A0A8K0WWG3</accession>
<dbReference type="AlphaFoldDB" id="A0A8K0WWG3"/>
<organism evidence="1 2">
    <name type="scientific">Stachybotrys elegans</name>
    <dbReference type="NCBI Taxonomy" id="80388"/>
    <lineage>
        <taxon>Eukaryota</taxon>
        <taxon>Fungi</taxon>
        <taxon>Dikarya</taxon>
        <taxon>Ascomycota</taxon>
        <taxon>Pezizomycotina</taxon>
        <taxon>Sordariomycetes</taxon>
        <taxon>Hypocreomycetidae</taxon>
        <taxon>Hypocreales</taxon>
        <taxon>Stachybotryaceae</taxon>
        <taxon>Stachybotrys</taxon>
    </lineage>
</organism>
<dbReference type="EMBL" id="JAGPNK010000002">
    <property type="protein sequence ID" value="KAH7326477.1"/>
    <property type="molecule type" value="Genomic_DNA"/>
</dbReference>
<dbReference type="Proteomes" id="UP000813444">
    <property type="component" value="Unassembled WGS sequence"/>
</dbReference>
<comment type="caution">
    <text evidence="1">The sequence shown here is derived from an EMBL/GenBank/DDBJ whole genome shotgun (WGS) entry which is preliminary data.</text>
</comment>
<proteinExistence type="predicted"/>
<keyword evidence="2" id="KW-1185">Reference proteome</keyword>
<protein>
    <submittedName>
        <fullName evidence="1">Uncharacterized protein</fullName>
    </submittedName>
</protein>
<reference evidence="1" key="1">
    <citation type="journal article" date="2021" name="Nat. Commun.">
        <title>Genetic determinants of endophytism in the Arabidopsis root mycobiome.</title>
        <authorList>
            <person name="Mesny F."/>
            <person name="Miyauchi S."/>
            <person name="Thiergart T."/>
            <person name="Pickel B."/>
            <person name="Atanasova L."/>
            <person name="Karlsson M."/>
            <person name="Huettel B."/>
            <person name="Barry K.W."/>
            <person name="Haridas S."/>
            <person name="Chen C."/>
            <person name="Bauer D."/>
            <person name="Andreopoulos W."/>
            <person name="Pangilinan J."/>
            <person name="LaButti K."/>
            <person name="Riley R."/>
            <person name="Lipzen A."/>
            <person name="Clum A."/>
            <person name="Drula E."/>
            <person name="Henrissat B."/>
            <person name="Kohler A."/>
            <person name="Grigoriev I.V."/>
            <person name="Martin F.M."/>
            <person name="Hacquard S."/>
        </authorList>
    </citation>
    <scope>NUCLEOTIDE SEQUENCE</scope>
    <source>
        <strain evidence="1">MPI-CAGE-CH-0235</strain>
    </source>
</reference>